<organism evidence="1 2">
    <name type="scientific">Adhaeretor mobilis</name>
    <dbReference type="NCBI Taxonomy" id="1930276"/>
    <lineage>
        <taxon>Bacteria</taxon>
        <taxon>Pseudomonadati</taxon>
        <taxon>Planctomycetota</taxon>
        <taxon>Planctomycetia</taxon>
        <taxon>Pirellulales</taxon>
        <taxon>Lacipirellulaceae</taxon>
        <taxon>Adhaeretor</taxon>
    </lineage>
</organism>
<dbReference type="RefSeq" id="WP_145061333.1">
    <property type="nucleotide sequence ID" value="NZ_CP036263.1"/>
</dbReference>
<dbReference type="Proteomes" id="UP000319852">
    <property type="component" value="Chromosome"/>
</dbReference>
<dbReference type="KEGG" id="amob:HG15A2_34180"/>
<evidence type="ECO:0000313" key="1">
    <source>
        <dbReference type="EMBL" id="QDT00083.1"/>
    </source>
</evidence>
<gene>
    <name evidence="1" type="ORF">HG15A2_34180</name>
</gene>
<accession>A0A517MYX3</accession>
<dbReference type="AlphaFoldDB" id="A0A517MYX3"/>
<reference evidence="1 2" key="1">
    <citation type="submission" date="2019-02" db="EMBL/GenBank/DDBJ databases">
        <title>Deep-cultivation of Planctomycetes and their phenomic and genomic characterization uncovers novel biology.</title>
        <authorList>
            <person name="Wiegand S."/>
            <person name="Jogler M."/>
            <person name="Boedeker C."/>
            <person name="Pinto D."/>
            <person name="Vollmers J."/>
            <person name="Rivas-Marin E."/>
            <person name="Kohn T."/>
            <person name="Peeters S.H."/>
            <person name="Heuer A."/>
            <person name="Rast P."/>
            <person name="Oberbeckmann S."/>
            <person name="Bunk B."/>
            <person name="Jeske O."/>
            <person name="Meyerdierks A."/>
            <person name="Storesund J.E."/>
            <person name="Kallscheuer N."/>
            <person name="Luecker S."/>
            <person name="Lage O.M."/>
            <person name="Pohl T."/>
            <person name="Merkel B.J."/>
            <person name="Hornburger P."/>
            <person name="Mueller R.-W."/>
            <person name="Bruemmer F."/>
            <person name="Labrenz M."/>
            <person name="Spormann A.M."/>
            <person name="Op den Camp H."/>
            <person name="Overmann J."/>
            <person name="Amann R."/>
            <person name="Jetten M.S.M."/>
            <person name="Mascher T."/>
            <person name="Medema M.H."/>
            <person name="Devos D.P."/>
            <person name="Kaster A.-K."/>
            <person name="Ovreas L."/>
            <person name="Rohde M."/>
            <person name="Galperin M.Y."/>
            <person name="Jogler C."/>
        </authorList>
    </citation>
    <scope>NUCLEOTIDE SEQUENCE [LARGE SCALE GENOMIC DNA]</scope>
    <source>
        <strain evidence="1 2">HG15A2</strain>
    </source>
</reference>
<evidence type="ECO:0000313" key="2">
    <source>
        <dbReference type="Proteomes" id="UP000319852"/>
    </source>
</evidence>
<keyword evidence="2" id="KW-1185">Reference proteome</keyword>
<proteinExistence type="predicted"/>
<sequence>MLVLHQLIAVRRMATSLLTHRVHLLLLLVGIGQTTAHGQEEVYLNEDQPAGPLAVEASLADETFQPYGSYESACSGCSEGACAGGCSRCGCNTQYFHWIKGPGNCDEWCLGPHWEVEASGLMLYREDADWSRVTADVGVAPEFISQFDHSPGARVFATAYNEHGYGLQIGYEGVGAWNSRAEYDLGGATRSFDYQTSLNSIEINFLTQRPSTWKFFAGFRYVELDEDFRDFTANDIANPAPADPAAAPFATIDNGQDFILENRLIGFQLGGLRDTWQVNSRFTLEPFANAGVYCNMFKRADITRTVTTITAGDDLSTPLVNEFSQSSSESRSTVRRDFAEAAFLGELGLTAQLRINRCLALTSGYQVLFVDGVGEGLDAAFSPDLISTSLVYHGLQFGLEYRR</sequence>
<dbReference type="Pfam" id="PF07585">
    <property type="entry name" value="BBP7"/>
    <property type="match status" value="1"/>
</dbReference>
<name>A0A517MYX3_9BACT</name>
<dbReference type="EMBL" id="CP036263">
    <property type="protein sequence ID" value="QDT00083.1"/>
    <property type="molecule type" value="Genomic_DNA"/>
</dbReference>
<dbReference type="OrthoDB" id="244472at2"/>
<dbReference type="InterPro" id="IPR011446">
    <property type="entry name" value="BBP7"/>
</dbReference>
<protein>
    <submittedName>
        <fullName evidence="1">Uncharacterized protein</fullName>
    </submittedName>
</protein>